<keyword evidence="4" id="KW-0808">Transferase</keyword>
<dbReference type="Gene3D" id="3.30.200.20">
    <property type="entry name" value="Phosphorylase Kinase, domain 1"/>
    <property type="match status" value="2"/>
</dbReference>
<dbReference type="CDD" id="cd14066">
    <property type="entry name" value="STKc_IRAK"/>
    <property type="match status" value="2"/>
</dbReference>
<keyword evidence="2" id="KW-0723">Serine/threonine-protein kinase</keyword>
<evidence type="ECO:0000256" key="7">
    <source>
        <dbReference type="ARBA" id="ARBA00022741"/>
    </source>
</evidence>
<dbReference type="EMBL" id="OZ019905">
    <property type="protein sequence ID" value="CAK9202768.1"/>
    <property type="molecule type" value="Genomic_DNA"/>
</dbReference>
<evidence type="ECO:0000256" key="11">
    <source>
        <dbReference type="ARBA" id="ARBA00023136"/>
    </source>
</evidence>
<dbReference type="Gene3D" id="3.80.10.10">
    <property type="entry name" value="Ribonuclease Inhibitor"/>
    <property type="match status" value="3"/>
</dbReference>
<evidence type="ECO:0000256" key="6">
    <source>
        <dbReference type="ARBA" id="ARBA00022737"/>
    </source>
</evidence>
<reference evidence="15" key="1">
    <citation type="submission" date="2024-02" db="EMBL/GenBank/DDBJ databases">
        <authorList>
            <consortium name="ELIXIR-Norway"/>
            <consortium name="Elixir Norway"/>
        </authorList>
    </citation>
    <scope>NUCLEOTIDE SEQUENCE</scope>
</reference>
<dbReference type="SUPFAM" id="SSF56112">
    <property type="entry name" value="Protein kinase-like (PK-like)"/>
    <property type="match status" value="2"/>
</dbReference>
<evidence type="ECO:0000313" key="15">
    <source>
        <dbReference type="EMBL" id="CAK9202768.1"/>
    </source>
</evidence>
<dbReference type="Proteomes" id="UP001497512">
    <property type="component" value="Chromosome 13"/>
</dbReference>
<evidence type="ECO:0000313" key="16">
    <source>
        <dbReference type="Proteomes" id="UP001497512"/>
    </source>
</evidence>
<feature type="binding site" evidence="12">
    <location>
        <position position="490"/>
    </location>
    <ligand>
        <name>ATP</name>
        <dbReference type="ChEBI" id="CHEBI:30616"/>
    </ligand>
</feature>
<evidence type="ECO:0000256" key="13">
    <source>
        <dbReference type="SAM" id="SignalP"/>
    </source>
</evidence>
<evidence type="ECO:0000256" key="2">
    <source>
        <dbReference type="ARBA" id="ARBA00022527"/>
    </source>
</evidence>
<proteinExistence type="predicted"/>
<comment type="subcellular location">
    <subcellularLocation>
        <location evidence="1">Membrane</location>
    </subcellularLocation>
</comment>
<gene>
    <name evidence="15" type="ORF">CSSPTR1EN2_LOCUS6572</name>
</gene>
<dbReference type="InterPro" id="IPR017441">
    <property type="entry name" value="Protein_kinase_ATP_BS"/>
</dbReference>
<accession>A0ABP0TUI2</accession>
<sequence>MGFTFAFLLCLFGCIHGVYSNRVTSADFSENDWWGLQSLWLAWKNNTPNTATNLAFWTSELGTPVYPCYNGTTRWRGVLCIRYPTPGCNYTQFGLKSCNTSTWVFALTLNDASIAGTLPSGISNLTFLTALTLTGNPNLMGPLPMELGSLPLNILDLHNNGFNGSIPTELEHASNLVELDLSGNQFIGDFPIQFLNKRMLVEFNIASNQLQGTIQSNAFENMTSLSTLDLSDNRFTGSFPNVSFLYNLNYLNLSYNKFTELSQLSEILSNKLPTNLTVLDISGLNIIGAPFSIGTTFRSMLFEQLYLDNLNINGTLDITYMQTIGQFSLSENYNLQGLQVLSLRNNDITNVIYNESFLAERHVIVYLQGNPYCQGSLLKDHGKMCFCAQYCTLPSSNKSDWKVIVISTTISGFVLGIVTLVLGIMLHRSKKHVHVLLKNIKELDIKAKQFEYNELRIATKNFAKERKLGAGAYGVVYKGILANNIEVAVKQLFIKTKQGSADFLNEILLISNLQHRNLTTLQGYCLHGKEMLLVYEFVDFCDLEKFLFDTSGAYLCQVMNWSTRMKICLGVAQGLYYLHVSSQTRIIHRDIKASNILLDKDLNPKITDFGLARPIRDGRTEIMTQQCVGTIGYLAPEYILYGQLSDKADVYSFGVLLLETISGKKNQDPTQSEVEVYLPTQAWKLYTKNRLMDLVDPRLQLNNSESFEVQRILETAILCVQISPEKRPTMFRVVAMLGGDATIVISNEEGNEWPNFQSNKYTFGKSSSSETSPTPSYALVRPSTLPCRLPGRWTMSMSNSSIKNIKELDIKAKRFEYNELRIATKNFAKERKLGAGAYGVVYKGILANNIEVAVKQLFIKTKQGIADFLNEILLISNLQHRNLTTLQGYCLHGKEMLLVYEFVDFCDLEKFLFDTSSAYLCEVMNWSTRMKICLGVAQGLYYLHVSSQTRIIHRDIKASNILLDKDLNPKIADFGLARPIRDGRTEIVTQQCVGTIGYLAPEYILYGQLSDKADVYSFGVLLLETISGKKNQDPTQSEVEVYLPRRAWKLYTENRLMDLVDPRLQFNNSEFFEVQRILETAILCVQISPEKRPTMFRVVAMLGGDATIVISNEEGNEWPNFQPDKFSDQDPFLDLQSTLISSTIGHLANETINVELNTFHTR</sequence>
<keyword evidence="8" id="KW-0418">Kinase</keyword>
<dbReference type="PROSITE" id="PS00108">
    <property type="entry name" value="PROTEIN_KINASE_ST"/>
    <property type="match status" value="2"/>
</dbReference>
<evidence type="ECO:0000256" key="10">
    <source>
        <dbReference type="ARBA" id="ARBA00022989"/>
    </source>
</evidence>
<dbReference type="Pfam" id="PF07714">
    <property type="entry name" value="PK_Tyr_Ser-Thr"/>
    <property type="match status" value="2"/>
</dbReference>
<dbReference type="Pfam" id="PF00560">
    <property type="entry name" value="LRR_1"/>
    <property type="match status" value="3"/>
</dbReference>
<evidence type="ECO:0000256" key="12">
    <source>
        <dbReference type="PROSITE-ProRule" id="PRU10141"/>
    </source>
</evidence>
<dbReference type="SMART" id="SM00220">
    <property type="entry name" value="S_TKc"/>
    <property type="match status" value="2"/>
</dbReference>
<evidence type="ECO:0000256" key="8">
    <source>
        <dbReference type="ARBA" id="ARBA00022777"/>
    </source>
</evidence>
<keyword evidence="10" id="KW-1133">Transmembrane helix</keyword>
<evidence type="ECO:0000256" key="3">
    <source>
        <dbReference type="ARBA" id="ARBA00022614"/>
    </source>
</evidence>
<keyword evidence="6" id="KW-0677">Repeat</keyword>
<dbReference type="InterPro" id="IPR001245">
    <property type="entry name" value="Ser-Thr/Tyr_kinase_cat_dom"/>
</dbReference>
<dbReference type="InterPro" id="IPR051824">
    <property type="entry name" value="LRR_Rcpt-Like_S/T_Kinase"/>
</dbReference>
<dbReference type="InterPro" id="IPR001611">
    <property type="entry name" value="Leu-rich_rpt"/>
</dbReference>
<dbReference type="PROSITE" id="PS00107">
    <property type="entry name" value="PROTEIN_KINASE_ATP"/>
    <property type="match status" value="2"/>
</dbReference>
<keyword evidence="5" id="KW-0812">Transmembrane</keyword>
<feature type="domain" description="Protein kinase" evidence="14">
    <location>
        <begin position="462"/>
        <end position="743"/>
    </location>
</feature>
<evidence type="ECO:0000256" key="1">
    <source>
        <dbReference type="ARBA" id="ARBA00004370"/>
    </source>
</evidence>
<evidence type="ECO:0000259" key="14">
    <source>
        <dbReference type="PROSITE" id="PS50011"/>
    </source>
</evidence>
<protein>
    <recommendedName>
        <fullName evidence="14">Protein kinase domain-containing protein</fullName>
    </recommendedName>
</protein>
<evidence type="ECO:0000256" key="4">
    <source>
        <dbReference type="ARBA" id="ARBA00022679"/>
    </source>
</evidence>
<dbReference type="PANTHER" id="PTHR48006">
    <property type="entry name" value="LEUCINE-RICH REPEAT-CONTAINING PROTEIN DDB_G0281931-RELATED"/>
    <property type="match status" value="1"/>
</dbReference>
<dbReference type="PROSITE" id="PS50011">
    <property type="entry name" value="PROTEIN_KINASE_DOM"/>
    <property type="match status" value="2"/>
</dbReference>
<name>A0ABP0TUI2_9BRYO</name>
<dbReference type="PANTHER" id="PTHR48006:SF34">
    <property type="entry name" value="OS08G0203700 PROTEIN"/>
    <property type="match status" value="1"/>
</dbReference>
<evidence type="ECO:0000256" key="5">
    <source>
        <dbReference type="ARBA" id="ARBA00022692"/>
    </source>
</evidence>
<dbReference type="SUPFAM" id="SSF52058">
    <property type="entry name" value="L domain-like"/>
    <property type="match status" value="1"/>
</dbReference>
<keyword evidence="7 12" id="KW-0547">Nucleotide-binding</keyword>
<keyword evidence="13" id="KW-0732">Signal</keyword>
<feature type="signal peptide" evidence="13">
    <location>
        <begin position="1"/>
        <end position="20"/>
    </location>
</feature>
<feature type="binding site" evidence="12">
    <location>
        <position position="855"/>
    </location>
    <ligand>
        <name>ATP</name>
        <dbReference type="ChEBI" id="CHEBI:30616"/>
    </ligand>
</feature>
<keyword evidence="9 12" id="KW-0067">ATP-binding</keyword>
<dbReference type="PROSITE" id="PS51450">
    <property type="entry name" value="LRR"/>
    <property type="match status" value="2"/>
</dbReference>
<dbReference type="InterPro" id="IPR008271">
    <property type="entry name" value="Ser/Thr_kinase_AS"/>
</dbReference>
<keyword evidence="3" id="KW-0433">Leucine-rich repeat</keyword>
<evidence type="ECO:0000256" key="9">
    <source>
        <dbReference type="ARBA" id="ARBA00022840"/>
    </source>
</evidence>
<dbReference type="InterPro" id="IPR032675">
    <property type="entry name" value="LRR_dom_sf"/>
</dbReference>
<dbReference type="InterPro" id="IPR011009">
    <property type="entry name" value="Kinase-like_dom_sf"/>
</dbReference>
<organism evidence="15 16">
    <name type="scientific">Sphagnum troendelagicum</name>
    <dbReference type="NCBI Taxonomy" id="128251"/>
    <lineage>
        <taxon>Eukaryota</taxon>
        <taxon>Viridiplantae</taxon>
        <taxon>Streptophyta</taxon>
        <taxon>Embryophyta</taxon>
        <taxon>Bryophyta</taxon>
        <taxon>Sphagnophytina</taxon>
        <taxon>Sphagnopsida</taxon>
        <taxon>Sphagnales</taxon>
        <taxon>Sphagnaceae</taxon>
        <taxon>Sphagnum</taxon>
    </lineage>
</organism>
<dbReference type="Gene3D" id="1.10.510.10">
    <property type="entry name" value="Transferase(Phosphotransferase) domain 1"/>
    <property type="match status" value="2"/>
</dbReference>
<feature type="chain" id="PRO_5045667484" description="Protein kinase domain-containing protein" evidence="13">
    <location>
        <begin position="21"/>
        <end position="1162"/>
    </location>
</feature>
<keyword evidence="16" id="KW-1185">Reference proteome</keyword>
<dbReference type="InterPro" id="IPR000719">
    <property type="entry name" value="Prot_kinase_dom"/>
</dbReference>
<feature type="domain" description="Protein kinase" evidence="14">
    <location>
        <begin position="827"/>
        <end position="1108"/>
    </location>
</feature>
<keyword evidence="11" id="KW-0472">Membrane</keyword>